<dbReference type="Proteomes" id="UP000253727">
    <property type="component" value="Unassembled WGS sequence"/>
</dbReference>
<name>A0A369Q6G1_9SPHN</name>
<evidence type="ECO:0000256" key="1">
    <source>
        <dbReference type="SAM" id="SignalP"/>
    </source>
</evidence>
<sequence>MRRTSLIAFATVGIMIVPAATVSAQGVDTPGDAFRSGPASAFASRPADALAYGGTWGSKAGAEFDREWTNYKALQRSRDATAIAQFLVEKAKDGRVWAMREAGAFYAGRFGLANHPDKALYWFHQAAINGDEQAAAVVGTAFARGIVVEQDEQLARFWLQRAIDGDDRKTRLDAAKVLASL</sequence>
<feature type="signal peptide" evidence="1">
    <location>
        <begin position="1"/>
        <end position="19"/>
    </location>
</feature>
<organism evidence="2 3">
    <name type="scientific">Alteripontixanthobacter maritimus</name>
    <dbReference type="NCBI Taxonomy" id="2161824"/>
    <lineage>
        <taxon>Bacteria</taxon>
        <taxon>Pseudomonadati</taxon>
        <taxon>Pseudomonadota</taxon>
        <taxon>Alphaproteobacteria</taxon>
        <taxon>Sphingomonadales</taxon>
        <taxon>Erythrobacteraceae</taxon>
        <taxon>Alteripontixanthobacter</taxon>
    </lineage>
</organism>
<evidence type="ECO:0000313" key="3">
    <source>
        <dbReference type="Proteomes" id="UP000253727"/>
    </source>
</evidence>
<proteinExistence type="predicted"/>
<evidence type="ECO:0008006" key="4">
    <source>
        <dbReference type="Google" id="ProtNLM"/>
    </source>
</evidence>
<gene>
    <name evidence="2" type="ORF">HME9302_01670</name>
</gene>
<dbReference type="InterPro" id="IPR011990">
    <property type="entry name" value="TPR-like_helical_dom_sf"/>
</dbReference>
<comment type="caution">
    <text evidence="2">The sequence shown here is derived from an EMBL/GenBank/DDBJ whole genome shotgun (WGS) entry which is preliminary data.</text>
</comment>
<dbReference type="SMART" id="SM00671">
    <property type="entry name" value="SEL1"/>
    <property type="match status" value="2"/>
</dbReference>
<dbReference type="OrthoDB" id="7193247at2"/>
<dbReference type="InterPro" id="IPR006597">
    <property type="entry name" value="Sel1-like"/>
</dbReference>
<protein>
    <recommendedName>
        <fullName evidence="4">Secretory immunoglobulin A-binding protein EsiB</fullName>
    </recommendedName>
</protein>
<evidence type="ECO:0000313" key="2">
    <source>
        <dbReference type="EMBL" id="RDC60463.1"/>
    </source>
</evidence>
<dbReference type="AlphaFoldDB" id="A0A369Q6G1"/>
<reference evidence="2 3" key="1">
    <citation type="submission" date="2018-04" db="EMBL/GenBank/DDBJ databases">
        <title>Altererythrobacter sp. HME9302 genome sequencing and assembly.</title>
        <authorList>
            <person name="Kang H."/>
            <person name="Kim H."/>
            <person name="Joh K."/>
        </authorList>
    </citation>
    <scope>NUCLEOTIDE SEQUENCE [LARGE SCALE GENOMIC DNA]</scope>
    <source>
        <strain evidence="2 3">HME9302</strain>
    </source>
</reference>
<dbReference type="SUPFAM" id="SSF81901">
    <property type="entry name" value="HCP-like"/>
    <property type="match status" value="1"/>
</dbReference>
<accession>A0A369Q6G1</accession>
<keyword evidence="3" id="KW-1185">Reference proteome</keyword>
<dbReference type="Gene3D" id="1.25.40.10">
    <property type="entry name" value="Tetratricopeptide repeat domain"/>
    <property type="match status" value="1"/>
</dbReference>
<feature type="chain" id="PRO_5016694896" description="Secretory immunoglobulin A-binding protein EsiB" evidence="1">
    <location>
        <begin position="20"/>
        <end position="181"/>
    </location>
</feature>
<dbReference type="Pfam" id="PF08238">
    <property type="entry name" value="Sel1"/>
    <property type="match status" value="2"/>
</dbReference>
<dbReference type="EMBL" id="QBKA01000002">
    <property type="protein sequence ID" value="RDC60463.1"/>
    <property type="molecule type" value="Genomic_DNA"/>
</dbReference>
<keyword evidence="1" id="KW-0732">Signal</keyword>